<keyword evidence="4" id="KW-1003">Cell membrane</keyword>
<dbReference type="GO" id="GO:0005886">
    <property type="term" value="C:plasma membrane"/>
    <property type="evidence" value="ECO:0007669"/>
    <property type="project" value="UniProtKB-SubCell"/>
</dbReference>
<dbReference type="RefSeq" id="WP_137066803.1">
    <property type="nucleotide sequence ID" value="NZ_CP040748.1"/>
</dbReference>
<feature type="transmembrane region" description="Helical" evidence="8">
    <location>
        <begin position="121"/>
        <end position="142"/>
    </location>
</feature>
<sequence>MNVLAWLFDGTIPVGNSFLSVPEVLGNVFGLTSAILGMKRWMLAWPIGLVGNILLFFVFTTGSIAQVGQEPLWGQAGRQIFFAAVSLYGWWRWTQEKRRGAGSGSAAITPRWATWSERAQLLAVGVVAWVVTWGVFTQIGSWNPPTEAWIVAGSMLATWGMARGWVEFWLVWILVDVVGVWSLATSDYPAHATIGMYLFYAFFVLLGFFTWWKVARNEADGTAPQDLGTGEAAETGQVTA</sequence>
<dbReference type="EMBL" id="SZPY01000003">
    <property type="protein sequence ID" value="TKI61797.1"/>
    <property type="molecule type" value="Genomic_DNA"/>
</dbReference>
<feature type="transmembrane region" description="Helical" evidence="8">
    <location>
        <begin position="43"/>
        <end position="66"/>
    </location>
</feature>
<comment type="subcellular location">
    <subcellularLocation>
        <location evidence="1">Cell membrane</location>
        <topology evidence="1">Multi-pass membrane protein</topology>
    </subcellularLocation>
</comment>
<dbReference type="GO" id="GO:0034257">
    <property type="term" value="F:nicotinamide riboside transmembrane transporter activity"/>
    <property type="evidence" value="ECO:0007669"/>
    <property type="project" value="InterPro"/>
</dbReference>
<dbReference type="Proteomes" id="UP000307808">
    <property type="component" value="Unassembled WGS sequence"/>
</dbReference>
<evidence type="ECO:0000313" key="10">
    <source>
        <dbReference type="Proteomes" id="UP000307808"/>
    </source>
</evidence>
<feature type="transmembrane region" description="Helical" evidence="8">
    <location>
        <begin position="162"/>
        <end position="184"/>
    </location>
</feature>
<feature type="transmembrane region" description="Helical" evidence="8">
    <location>
        <begin position="196"/>
        <end position="214"/>
    </location>
</feature>
<keyword evidence="3" id="KW-0813">Transport</keyword>
<evidence type="ECO:0000256" key="6">
    <source>
        <dbReference type="ARBA" id="ARBA00022989"/>
    </source>
</evidence>
<dbReference type="NCBIfam" id="TIGR01528">
    <property type="entry name" value="NMN_trans_PnuC"/>
    <property type="match status" value="1"/>
</dbReference>
<keyword evidence="10" id="KW-1185">Reference proteome</keyword>
<name>A0A4U2YKS6_9ACTN</name>
<evidence type="ECO:0000256" key="1">
    <source>
        <dbReference type="ARBA" id="ARBA00004651"/>
    </source>
</evidence>
<keyword evidence="7 8" id="KW-0472">Membrane</keyword>
<evidence type="ECO:0000256" key="3">
    <source>
        <dbReference type="ARBA" id="ARBA00022448"/>
    </source>
</evidence>
<evidence type="ECO:0000256" key="2">
    <source>
        <dbReference type="ARBA" id="ARBA00006669"/>
    </source>
</evidence>
<evidence type="ECO:0000256" key="8">
    <source>
        <dbReference type="SAM" id="Phobius"/>
    </source>
</evidence>
<gene>
    <name evidence="9" type="ORF">FC770_13700</name>
</gene>
<keyword evidence="5 8" id="KW-0812">Transmembrane</keyword>
<dbReference type="Pfam" id="PF04973">
    <property type="entry name" value="NMN_transporter"/>
    <property type="match status" value="1"/>
</dbReference>
<keyword evidence="6 8" id="KW-1133">Transmembrane helix</keyword>
<accession>A0A4U2YKS6</accession>
<dbReference type="OrthoDB" id="9791248at2"/>
<evidence type="ECO:0000313" key="9">
    <source>
        <dbReference type="EMBL" id="TKI61797.1"/>
    </source>
</evidence>
<dbReference type="InterPro" id="IPR006419">
    <property type="entry name" value="NMN_transpt_PnuC"/>
</dbReference>
<evidence type="ECO:0000256" key="4">
    <source>
        <dbReference type="ARBA" id="ARBA00022475"/>
    </source>
</evidence>
<feature type="transmembrane region" description="Helical" evidence="8">
    <location>
        <begin position="72"/>
        <end position="91"/>
    </location>
</feature>
<organism evidence="9 10">
    <name type="scientific">Nocardioides jishulii</name>
    <dbReference type="NCBI Taxonomy" id="2575440"/>
    <lineage>
        <taxon>Bacteria</taxon>
        <taxon>Bacillati</taxon>
        <taxon>Actinomycetota</taxon>
        <taxon>Actinomycetes</taxon>
        <taxon>Propionibacteriales</taxon>
        <taxon>Nocardioidaceae</taxon>
        <taxon>Nocardioides</taxon>
    </lineage>
</organism>
<comment type="similarity">
    <text evidence="2">Belongs to the nicotinamide ribonucleoside (NR) uptake permease (TC 4.B.1) family.</text>
</comment>
<evidence type="ECO:0000256" key="5">
    <source>
        <dbReference type="ARBA" id="ARBA00022692"/>
    </source>
</evidence>
<evidence type="ECO:0000256" key="7">
    <source>
        <dbReference type="ARBA" id="ARBA00023136"/>
    </source>
</evidence>
<protein>
    <submittedName>
        <fullName evidence="9">Nicotinamide mononucleotide transporter</fullName>
    </submittedName>
</protein>
<dbReference type="PANTHER" id="PTHR36122">
    <property type="entry name" value="NICOTINAMIDE RIBOSIDE TRANSPORTER PNUC"/>
    <property type="match status" value="1"/>
</dbReference>
<comment type="caution">
    <text evidence="9">The sequence shown here is derived from an EMBL/GenBank/DDBJ whole genome shotgun (WGS) entry which is preliminary data.</text>
</comment>
<dbReference type="PANTHER" id="PTHR36122:SF2">
    <property type="entry name" value="NICOTINAMIDE RIBOSIDE TRANSPORTER PNUC"/>
    <property type="match status" value="1"/>
</dbReference>
<dbReference type="AlphaFoldDB" id="A0A4U2YKS6"/>
<reference evidence="9 10" key="1">
    <citation type="submission" date="2019-04" db="EMBL/GenBank/DDBJ databases">
        <authorList>
            <person name="Dong K."/>
        </authorList>
    </citation>
    <scope>NUCLEOTIDE SEQUENCE [LARGE SCALE GENOMIC DNA]</scope>
    <source>
        <strain evidence="10">dk3543</strain>
    </source>
</reference>
<proteinExistence type="inferred from homology"/>